<feature type="region of interest" description="Disordered" evidence="4">
    <location>
        <begin position="136"/>
        <end position="173"/>
    </location>
</feature>
<evidence type="ECO:0000256" key="4">
    <source>
        <dbReference type="SAM" id="MobiDB-lite"/>
    </source>
</evidence>
<accession>A0AAV1DED2</accession>
<dbReference type="GO" id="GO:0006887">
    <property type="term" value="P:exocytosis"/>
    <property type="evidence" value="ECO:0007669"/>
    <property type="project" value="UniProtKB-KW"/>
</dbReference>
<protein>
    <recommendedName>
        <fullName evidence="3">Exocyst subunit Exo70 family protein</fullName>
    </recommendedName>
</protein>
<evidence type="ECO:0000259" key="5">
    <source>
        <dbReference type="Pfam" id="PF03081"/>
    </source>
</evidence>
<keyword evidence="7" id="KW-1185">Reference proteome</keyword>
<organism evidence="6 7">
    <name type="scientific">Oldenlandia corymbosa var. corymbosa</name>
    <dbReference type="NCBI Taxonomy" id="529605"/>
    <lineage>
        <taxon>Eukaryota</taxon>
        <taxon>Viridiplantae</taxon>
        <taxon>Streptophyta</taxon>
        <taxon>Embryophyta</taxon>
        <taxon>Tracheophyta</taxon>
        <taxon>Spermatophyta</taxon>
        <taxon>Magnoliopsida</taxon>
        <taxon>eudicotyledons</taxon>
        <taxon>Gunneridae</taxon>
        <taxon>Pentapetalae</taxon>
        <taxon>asterids</taxon>
        <taxon>lamiids</taxon>
        <taxon>Gentianales</taxon>
        <taxon>Rubiaceae</taxon>
        <taxon>Rubioideae</taxon>
        <taxon>Spermacoceae</taxon>
        <taxon>Hedyotis-Oldenlandia complex</taxon>
        <taxon>Oldenlandia</taxon>
    </lineage>
</organism>
<dbReference type="GO" id="GO:0005546">
    <property type="term" value="F:phosphatidylinositol-4,5-bisphosphate binding"/>
    <property type="evidence" value="ECO:0007669"/>
    <property type="project" value="InterPro"/>
</dbReference>
<dbReference type="AlphaFoldDB" id="A0AAV1DED2"/>
<dbReference type="InterPro" id="IPR046364">
    <property type="entry name" value="Exo70_C"/>
</dbReference>
<gene>
    <name evidence="6" type="ORF">OLC1_LOCUS14016</name>
</gene>
<evidence type="ECO:0000313" key="7">
    <source>
        <dbReference type="Proteomes" id="UP001161247"/>
    </source>
</evidence>
<dbReference type="EMBL" id="OX459122">
    <property type="protein sequence ID" value="CAI9105283.1"/>
    <property type="molecule type" value="Genomic_DNA"/>
</dbReference>
<evidence type="ECO:0000256" key="2">
    <source>
        <dbReference type="ARBA" id="ARBA00022448"/>
    </source>
</evidence>
<dbReference type="PANTHER" id="PTHR12542">
    <property type="entry name" value="EXOCYST COMPLEX PROTEIN EXO70"/>
    <property type="match status" value="1"/>
</dbReference>
<evidence type="ECO:0000256" key="3">
    <source>
        <dbReference type="RuleBase" id="RU365026"/>
    </source>
</evidence>
<dbReference type="Proteomes" id="UP001161247">
    <property type="component" value="Chromosome 5"/>
</dbReference>
<dbReference type="GO" id="GO:0000145">
    <property type="term" value="C:exocyst"/>
    <property type="evidence" value="ECO:0007669"/>
    <property type="project" value="InterPro"/>
</dbReference>
<keyword evidence="3" id="KW-0653">Protein transport</keyword>
<evidence type="ECO:0000313" key="6">
    <source>
        <dbReference type="EMBL" id="CAI9105283.1"/>
    </source>
</evidence>
<dbReference type="Pfam" id="PF20669">
    <property type="entry name" value="Exo70_N"/>
    <property type="match status" value="1"/>
</dbReference>
<dbReference type="Gene3D" id="1.20.1280.170">
    <property type="entry name" value="Exocyst complex component Exo70"/>
    <property type="match status" value="1"/>
</dbReference>
<name>A0AAV1DED2_OLDCO</name>
<evidence type="ECO:0000256" key="1">
    <source>
        <dbReference type="ARBA" id="ARBA00006756"/>
    </source>
</evidence>
<dbReference type="InterPro" id="IPR016159">
    <property type="entry name" value="Cullin_repeat-like_dom_sf"/>
</dbReference>
<keyword evidence="3" id="KW-0268">Exocytosis</keyword>
<feature type="region of interest" description="Disordered" evidence="4">
    <location>
        <begin position="635"/>
        <end position="654"/>
    </location>
</feature>
<comment type="similarity">
    <text evidence="1 3">Belongs to the EXO70 family.</text>
</comment>
<dbReference type="GO" id="GO:0015031">
    <property type="term" value="P:protein transport"/>
    <property type="evidence" value="ECO:0007669"/>
    <property type="project" value="UniProtKB-KW"/>
</dbReference>
<keyword evidence="2 3" id="KW-0813">Transport</keyword>
<feature type="domain" description="Exocyst complex subunit Exo70 C-terminal" evidence="5">
    <location>
        <begin position="260"/>
        <end position="626"/>
    </location>
</feature>
<comment type="function">
    <text evidence="3">Component of the exocyst complex.</text>
</comment>
<sequence length="654" mass="73425">MKNVLIRISLEDNSSVSSSHHTSATGRTFSETIMVEDIENAEQIIRKWDLDSRPTLTDSSYNNSPTLFTTGEAQLEARKFFGAISDLRHAMRYFHEDDSGSPMLVRAHNLMEIAMKRLEKEFHTILKTHRTTILSPESVSGRSTNHRRYYSRHSSSAGSRFSDEEGNSDDGESFDFESFKSSLIESSEADKETELVMANLKSIADCMIGSGYGKECVYIYKIIRKSIVDEALYNLGVDKSEYSQSQVSKLGWDALEIKIKKWRPAVRTAVKTLFHGERVLSDHVFSSSKSIRESCFAEISKDGALTLFTFPENVTKNKKIYSPEKIFRFLDMYEDISELWADVETVFSSDYFSAVKSQATNSLLKLGEAVRVMLSQFESAIEKETSKTAVPGGGIHPLTRYVMNYLVLLSDYSGPVADIIADWPSAPHTPLPASYFASPISVVGGGVEDSSPGAALSVRLAWIILVLLCKLDSKAGLYREHVALSYLFLANNLNYVVSKIRTSNLVLLMGSDWIFSHESKVKQYVEKYEKIGWGKTLASLPDDPMADTPSRKVIDCFEQFNSGFEEAYRAQSSWVIPDPNLRDEVKVSIFKKLVAPYRVFYQQYRKIAEGSIVRYAPEDLENYLSDLFFGNSISGGSSRSRSPSQSPPSSSRGW</sequence>
<dbReference type="InterPro" id="IPR004140">
    <property type="entry name" value="Exo70"/>
</dbReference>
<feature type="compositionally biased region" description="Acidic residues" evidence="4">
    <location>
        <begin position="164"/>
        <end position="173"/>
    </location>
</feature>
<dbReference type="PANTHER" id="PTHR12542:SF17">
    <property type="entry name" value="EXOCYST SUBUNIT EXO70 FAMILY PROTEIN"/>
    <property type="match status" value="1"/>
</dbReference>
<proteinExistence type="inferred from homology"/>
<dbReference type="Pfam" id="PF03081">
    <property type="entry name" value="Exo70_C"/>
    <property type="match status" value="1"/>
</dbReference>
<dbReference type="SUPFAM" id="SSF74788">
    <property type="entry name" value="Cullin repeat-like"/>
    <property type="match status" value="1"/>
</dbReference>
<reference evidence="6" key="1">
    <citation type="submission" date="2023-03" db="EMBL/GenBank/DDBJ databases">
        <authorList>
            <person name="Julca I."/>
        </authorList>
    </citation>
    <scope>NUCLEOTIDE SEQUENCE</scope>
</reference>